<dbReference type="SUPFAM" id="SSF53300">
    <property type="entry name" value="vWA-like"/>
    <property type="match status" value="1"/>
</dbReference>
<evidence type="ECO:0000256" key="3">
    <source>
        <dbReference type="ARBA" id="ARBA00022825"/>
    </source>
</evidence>
<proteinExistence type="inferred from homology"/>
<dbReference type="InterPro" id="IPR017868">
    <property type="entry name" value="Filamin/ABP280_repeat-like"/>
</dbReference>
<dbReference type="GO" id="GO:0004252">
    <property type="term" value="F:serine-type endopeptidase activity"/>
    <property type="evidence" value="ECO:0007669"/>
    <property type="project" value="UniProtKB-UniRule"/>
</dbReference>
<feature type="region of interest" description="Disordered" evidence="7">
    <location>
        <begin position="106"/>
        <end position="140"/>
    </location>
</feature>
<dbReference type="PROSITE" id="PS00137">
    <property type="entry name" value="SUBTILASE_HIS"/>
    <property type="match status" value="1"/>
</dbReference>
<evidence type="ECO:0000256" key="7">
    <source>
        <dbReference type="SAM" id="MobiDB-lite"/>
    </source>
</evidence>
<dbReference type="GO" id="GO:0016020">
    <property type="term" value="C:membrane"/>
    <property type="evidence" value="ECO:0007669"/>
    <property type="project" value="TreeGrafter"/>
</dbReference>
<dbReference type="EMBL" id="CP038439">
    <property type="protein sequence ID" value="QBX35128.2"/>
    <property type="molecule type" value="Genomic_DNA"/>
</dbReference>
<dbReference type="PANTHER" id="PTHR42884:SF14">
    <property type="entry name" value="NEUROENDOCRINE CONVERTASE 1"/>
    <property type="match status" value="1"/>
</dbReference>
<dbReference type="Pfam" id="PF00082">
    <property type="entry name" value="Peptidase_S8"/>
    <property type="match status" value="1"/>
</dbReference>
<dbReference type="InterPro" id="IPR015500">
    <property type="entry name" value="Peptidase_S8_subtilisin-rel"/>
</dbReference>
<dbReference type="PROSITE" id="PS50234">
    <property type="entry name" value="VWFA"/>
    <property type="match status" value="1"/>
</dbReference>
<dbReference type="Proteomes" id="UP000296374">
    <property type="component" value="Chromosome"/>
</dbReference>
<evidence type="ECO:0000256" key="5">
    <source>
        <dbReference type="PROSITE-ProRule" id="PRU01240"/>
    </source>
</evidence>
<dbReference type="GO" id="GO:0016485">
    <property type="term" value="P:protein processing"/>
    <property type="evidence" value="ECO:0007669"/>
    <property type="project" value="TreeGrafter"/>
</dbReference>
<dbReference type="SUPFAM" id="SSF52743">
    <property type="entry name" value="Subtilisin-like"/>
    <property type="match status" value="1"/>
</dbReference>
<feature type="domain" description="VWFA" evidence="8">
    <location>
        <begin position="845"/>
        <end position="1034"/>
    </location>
</feature>
<evidence type="ECO:0000256" key="2">
    <source>
        <dbReference type="ARBA" id="ARBA00022801"/>
    </source>
</evidence>
<dbReference type="KEGG" id="plia:E4191_10740"/>
<keyword evidence="1 5" id="KW-0645">Protease</keyword>
<dbReference type="SMART" id="SM00327">
    <property type="entry name" value="VWA"/>
    <property type="match status" value="1"/>
</dbReference>
<dbReference type="Gene3D" id="3.40.50.200">
    <property type="entry name" value="Peptidase S8/S53 domain"/>
    <property type="match status" value="1"/>
</dbReference>
<feature type="active site" description="Charge relay system" evidence="4 5">
    <location>
        <position position="647"/>
    </location>
</feature>
<dbReference type="PANTHER" id="PTHR42884">
    <property type="entry name" value="PROPROTEIN CONVERTASE SUBTILISIN/KEXIN-RELATED"/>
    <property type="match status" value="1"/>
</dbReference>
<dbReference type="Gene3D" id="3.40.50.410">
    <property type="entry name" value="von Willebrand factor, type A domain"/>
    <property type="match status" value="1"/>
</dbReference>
<dbReference type="InterPro" id="IPR036465">
    <property type="entry name" value="vWFA_dom_sf"/>
</dbReference>
<reference evidence="10" key="1">
    <citation type="submission" date="2019-03" db="EMBL/GenBank/DDBJ databases">
        <authorList>
            <person name="Li J."/>
        </authorList>
    </citation>
    <scope>NUCLEOTIDE SEQUENCE [LARGE SCALE GENOMIC DNA]</scope>
    <source>
        <strain evidence="10">2251</strain>
    </source>
</reference>
<dbReference type="InterPro" id="IPR022398">
    <property type="entry name" value="Peptidase_S8_His-AS"/>
</dbReference>
<accession>A0A4P7HLL6</accession>
<organism evidence="9 10">
    <name type="scientific">Paracoccus liaowanqingii</name>
    <dbReference type="NCBI Taxonomy" id="2560053"/>
    <lineage>
        <taxon>Bacteria</taxon>
        <taxon>Pseudomonadati</taxon>
        <taxon>Pseudomonadota</taxon>
        <taxon>Alphaproteobacteria</taxon>
        <taxon>Rhodobacterales</taxon>
        <taxon>Paracoccaceae</taxon>
        <taxon>Paracoccus</taxon>
    </lineage>
</organism>
<dbReference type="InterPro" id="IPR023827">
    <property type="entry name" value="Peptidase_S8_Asp-AS"/>
</dbReference>
<dbReference type="InterPro" id="IPR002035">
    <property type="entry name" value="VWF_A"/>
</dbReference>
<feature type="active site" description="Charge relay system" evidence="4 5">
    <location>
        <position position="358"/>
    </location>
</feature>
<evidence type="ECO:0000259" key="8">
    <source>
        <dbReference type="PROSITE" id="PS50234"/>
    </source>
</evidence>
<comment type="similarity">
    <text evidence="5 6">Belongs to the peptidase S8 family.</text>
</comment>
<dbReference type="PROSITE" id="PS00138">
    <property type="entry name" value="SUBTILASE_SER"/>
    <property type="match status" value="1"/>
</dbReference>
<dbReference type="PROSITE" id="PS00136">
    <property type="entry name" value="SUBTILASE_ASP"/>
    <property type="match status" value="1"/>
</dbReference>
<dbReference type="Pfam" id="PF13519">
    <property type="entry name" value="VWA_2"/>
    <property type="match status" value="1"/>
</dbReference>
<evidence type="ECO:0000313" key="10">
    <source>
        <dbReference type="Proteomes" id="UP000296374"/>
    </source>
</evidence>
<gene>
    <name evidence="9" type="ORF">E4191_10740</name>
</gene>
<evidence type="ECO:0000313" key="9">
    <source>
        <dbReference type="EMBL" id="QBX35128.2"/>
    </source>
</evidence>
<dbReference type="PRINTS" id="PR00723">
    <property type="entry name" value="SUBTILISIN"/>
</dbReference>
<dbReference type="InterPro" id="IPR000209">
    <property type="entry name" value="Peptidase_S8/S53_dom"/>
</dbReference>
<keyword evidence="3 5" id="KW-0720">Serine protease</keyword>
<dbReference type="CDD" id="cd00198">
    <property type="entry name" value="vWFA"/>
    <property type="match status" value="1"/>
</dbReference>
<protein>
    <submittedName>
        <fullName evidence="9">VWA domain-containing protein</fullName>
    </submittedName>
</protein>
<evidence type="ECO:0000256" key="1">
    <source>
        <dbReference type="ARBA" id="ARBA00022670"/>
    </source>
</evidence>
<sequence>MVEAILNLHVTDYRGRPIDGARIMVGDVVAEGDSKGKAEIALDRARKVEVRVEARSFEAQSRLVSRRDLQRLQVFMLGRPGMPYYFRGTVRVPFEPLPGVLGVMTKPDGAAQGAQKDRGRRPAASARDTTAQRIGGRSIRSGGNFERSGVTIVQLPEDQDAVAEGLRALEEDPGVEAAGAVVRLTDENASFLTTLIIARFEEGVEEAEVERVAKRHGLAAEGRFTALGNVHRLRFPGPATYAVLDAANALAGEPEVIYAEPSLASTTEEDAIVPTDFLFPEQWDHQIINTPDAWQALRDMDPARTFGSGDVVVAVVDSGVDLTHPEFTGTVPGGAAKQVAMFDFARMAADMNNLGGDHGTCCASAAVANVNNASAVVGVNEGVAGVAGASRLIAIRSGGTEARFAEMYLWAAGFDAGSTTAGFPAQLARGADVITNSFGFSVNTPISGLMSDTFDRLTDDGRGGRGVLLYFSAGNQNVDLDATFRRPWSMYERCFGVAASTLGNDGMTEIKAAYSNFGSTVDWCAPSNDNEGRHNPPGVFGAHTATIRAAPEGDAICGVPAQQTTLAAAATAGATVLTLANAAGFGVGQAVVAGALGGGVASGRRITAVNAGMNQITLDSGLGDALPLGAPVAAGPRQYRTDFGGTSYATPVSAGVGALIISANPELTWQQVRDLCRSTAVKIDANNTNAVGRWRDVNGRISTDPGYLGANFSEFFGFGRLDAAAAVRDAGWRIALTTPALNFNDIPEGETTVRAVRFDVQSLWPVSFEIVALPGAPFTTPLGIKFVSPGTPSSSAVREVILWLGYTGTTAGDVHAGSVTVRCLQTGRQWIIPITANTVVRQSACVMLCLDRSGSMLSPSGIGAANRIDVLRFSAEIMIDVVHEGDGVGIVSFDHDPFDLRVPLLGPLGPVTVFDIQRDQLRSDISTFAPNPLGFTAIGDGVERAQTRLAPVAGYGTKSVVVFTDGKETDAKYISDVAGSITDRVFAVALGRAENVQPTALTALTNGTGGFCMLTGALDINSRYKLAKYFLQVLAGVKNEDVVRDPDGLLGPGQVHDIDFHLAETDIATDVILMTPARGSIDMTLVTPAGDVIDQAAAAAMPGGLYFDGRNVSYYRLTLPAPVGAGAREGRWTARLQLSKRGHYGAFTHFQEKSAAAVAASRSGAPYSLLVHSYSNLRMATTLSQTGFAPGATLVLRARLTEYGIPVERRAQVSARVVDPDGAETTVLLAETAPGLFDIGLPAPLPGSYDIRVTARGKTLRGRAFTREAVRTGAVWIGGDRPPPSSDGNGGNGGKDAFCDFLGCLLSSRVVRPELRERLRAVGIDLDALRKCVGGICENTEQAEAQSRLANLDPMLFESLRAMFAGRGT</sequence>
<evidence type="ECO:0000256" key="4">
    <source>
        <dbReference type="PIRSR" id="PIRSR615500-1"/>
    </source>
</evidence>
<feature type="active site" description="Charge relay system" evidence="4 5">
    <location>
        <position position="317"/>
    </location>
</feature>
<keyword evidence="2 5" id="KW-0378">Hydrolase</keyword>
<dbReference type="InterPro" id="IPR023828">
    <property type="entry name" value="Peptidase_S8_Ser-AS"/>
</dbReference>
<dbReference type="PROSITE" id="PS50194">
    <property type="entry name" value="FILAMIN_REPEAT"/>
    <property type="match status" value="1"/>
</dbReference>
<name>A0A4P7HLL6_9RHOB</name>
<dbReference type="InterPro" id="IPR036852">
    <property type="entry name" value="Peptidase_S8/S53_dom_sf"/>
</dbReference>
<evidence type="ECO:0000256" key="6">
    <source>
        <dbReference type="RuleBase" id="RU003355"/>
    </source>
</evidence>
<dbReference type="PROSITE" id="PS51892">
    <property type="entry name" value="SUBTILASE"/>
    <property type="match status" value="1"/>
</dbReference>